<keyword evidence="4 8" id="KW-0347">Helicase</keyword>
<sequence length="616" mass="69640">MTQTRNFHLVRGIIITGHRSSSHRSNSERDKKRSRRSSSRDRHRRDGKSSKKHSKKSSKSHRTSRSRSPLRESSSTTDKERLEAEQKRLEEEMQKRKNRIEQWRAERRIMLGIDKVMQQSIAQSTKGKTWSLEDERDEDEEDLQNAVIPSIDLKRDVAAARETVMASQADKQREALERAAQAAALTSAACVNAERIDDEEEDPLDKFMEDIAKEVKSFRGTNTTIISTKSNENNSKAITRIKQEQLSNNTKGSVIKIITKTIKNESTVTSTNESNNGTVPTTNGHHNDSSIVKTKSMDTSDQSSSVPSRVTVRSGVAKRAKEKGLIIEQDIDGLEYSSEEESTKPNEDLDDIFAISVVPEIANIKEAEVATYREELDGIKVVGKRCPRPIKTWSQCITSDKILQCFKKYNYEKPIPIQAQPLPIILSGRNMIGITKTGSGKTLAFILPMFRHIKDQPPLEDDDGPIAIIMTPTRQLALQTTKECKKFPQLFNIRCVPVYDGTGISEQIAELKRGAEIIVCTPGRKVTNVRRVTYVVVDEADRMFDMDFEPQVTKILDSIRPDHQTVMFSATFPKQMEALARKTLYKPIEVTIGGRSIVCKDVIQYVVILDDDKKYL</sequence>
<dbReference type="GO" id="GO:0005524">
    <property type="term" value="F:ATP binding"/>
    <property type="evidence" value="ECO:0007669"/>
    <property type="project" value="UniProtKB-KW"/>
</dbReference>
<proteinExistence type="inferred from homology"/>
<dbReference type="InterPro" id="IPR011545">
    <property type="entry name" value="DEAD/DEAH_box_helicase_dom"/>
</dbReference>
<name>A0A819NHU6_9BILA</name>
<dbReference type="PROSITE" id="PS51195">
    <property type="entry name" value="Q_MOTIF"/>
    <property type="match status" value="1"/>
</dbReference>
<evidence type="ECO:0000256" key="7">
    <source>
        <dbReference type="PROSITE-ProRule" id="PRU00552"/>
    </source>
</evidence>
<evidence type="ECO:0000259" key="10">
    <source>
        <dbReference type="PROSITE" id="PS51192"/>
    </source>
</evidence>
<reference evidence="12" key="1">
    <citation type="submission" date="2021-02" db="EMBL/GenBank/DDBJ databases">
        <authorList>
            <person name="Nowell W R."/>
        </authorList>
    </citation>
    <scope>NUCLEOTIDE SEQUENCE</scope>
</reference>
<dbReference type="InterPro" id="IPR000629">
    <property type="entry name" value="RNA-helicase_DEAD-box_CS"/>
</dbReference>
<dbReference type="GO" id="GO:0016787">
    <property type="term" value="F:hydrolase activity"/>
    <property type="evidence" value="ECO:0007669"/>
    <property type="project" value="UniProtKB-KW"/>
</dbReference>
<dbReference type="Proteomes" id="UP000663836">
    <property type="component" value="Unassembled WGS sequence"/>
</dbReference>
<dbReference type="PROSITE" id="PS00039">
    <property type="entry name" value="DEAD_ATP_HELICASE"/>
    <property type="match status" value="1"/>
</dbReference>
<evidence type="ECO:0000256" key="8">
    <source>
        <dbReference type="RuleBase" id="RU000492"/>
    </source>
</evidence>
<evidence type="ECO:0000256" key="9">
    <source>
        <dbReference type="SAM" id="MobiDB-lite"/>
    </source>
</evidence>
<feature type="region of interest" description="Disordered" evidence="9">
    <location>
        <begin position="123"/>
        <end position="142"/>
    </location>
</feature>
<keyword evidence="5 8" id="KW-0067">ATP-binding</keyword>
<feature type="region of interest" description="Disordered" evidence="9">
    <location>
        <begin position="1"/>
        <end position="86"/>
    </location>
</feature>
<evidence type="ECO:0000256" key="4">
    <source>
        <dbReference type="ARBA" id="ARBA00022806"/>
    </source>
</evidence>
<feature type="short sequence motif" description="Q motif" evidence="7">
    <location>
        <begin position="391"/>
        <end position="419"/>
    </location>
</feature>
<evidence type="ECO:0000256" key="1">
    <source>
        <dbReference type="ARBA" id="ARBA00012552"/>
    </source>
</evidence>
<dbReference type="GO" id="GO:0003724">
    <property type="term" value="F:RNA helicase activity"/>
    <property type="evidence" value="ECO:0007669"/>
    <property type="project" value="UniProtKB-EC"/>
</dbReference>
<keyword evidence="3 8" id="KW-0378">Hydrolase</keyword>
<feature type="region of interest" description="Disordered" evidence="9">
    <location>
        <begin position="265"/>
        <end position="315"/>
    </location>
</feature>
<evidence type="ECO:0000313" key="12">
    <source>
        <dbReference type="EMBL" id="CAF3998004.1"/>
    </source>
</evidence>
<dbReference type="InterPro" id="IPR027417">
    <property type="entry name" value="P-loop_NTPase"/>
</dbReference>
<dbReference type="InterPro" id="IPR014001">
    <property type="entry name" value="Helicase_ATP-bd"/>
</dbReference>
<accession>A0A819NHU6</accession>
<dbReference type="SUPFAM" id="SSF52540">
    <property type="entry name" value="P-loop containing nucleoside triphosphate hydrolases"/>
    <property type="match status" value="1"/>
</dbReference>
<comment type="catalytic activity">
    <reaction evidence="6">
        <text>ATP + H2O = ADP + phosphate + H(+)</text>
        <dbReference type="Rhea" id="RHEA:13065"/>
        <dbReference type="ChEBI" id="CHEBI:15377"/>
        <dbReference type="ChEBI" id="CHEBI:15378"/>
        <dbReference type="ChEBI" id="CHEBI:30616"/>
        <dbReference type="ChEBI" id="CHEBI:43474"/>
        <dbReference type="ChEBI" id="CHEBI:456216"/>
        <dbReference type="EC" id="3.6.4.13"/>
    </reaction>
</comment>
<comment type="similarity">
    <text evidence="8">Belongs to the DEAD box helicase family.</text>
</comment>
<keyword evidence="2 8" id="KW-0547">Nucleotide-binding</keyword>
<dbReference type="InterPro" id="IPR014014">
    <property type="entry name" value="RNA_helicase_DEAD_Q_motif"/>
</dbReference>
<evidence type="ECO:0000256" key="6">
    <source>
        <dbReference type="ARBA" id="ARBA00047984"/>
    </source>
</evidence>
<evidence type="ECO:0000256" key="5">
    <source>
        <dbReference type="ARBA" id="ARBA00022840"/>
    </source>
</evidence>
<feature type="compositionally biased region" description="Acidic residues" evidence="9">
    <location>
        <begin position="132"/>
        <end position="142"/>
    </location>
</feature>
<dbReference type="FunFam" id="3.40.50.300:FF:000079">
    <property type="entry name" value="probable ATP-dependent RNA helicase DDX17"/>
    <property type="match status" value="1"/>
</dbReference>
<dbReference type="GO" id="GO:0003676">
    <property type="term" value="F:nucleic acid binding"/>
    <property type="evidence" value="ECO:0007669"/>
    <property type="project" value="InterPro"/>
</dbReference>
<evidence type="ECO:0000256" key="3">
    <source>
        <dbReference type="ARBA" id="ARBA00022801"/>
    </source>
</evidence>
<comment type="caution">
    <text evidence="12">The sequence shown here is derived from an EMBL/GenBank/DDBJ whole genome shotgun (WGS) entry which is preliminary data.</text>
</comment>
<feature type="compositionally biased region" description="Basic and acidic residues" evidence="9">
    <location>
        <begin position="77"/>
        <end position="86"/>
    </location>
</feature>
<protein>
    <recommendedName>
        <fullName evidence="1">RNA helicase</fullName>
        <ecNumber evidence="1">3.6.4.13</ecNumber>
    </recommendedName>
</protein>
<dbReference type="Gene3D" id="3.40.50.300">
    <property type="entry name" value="P-loop containing nucleotide triphosphate hydrolases"/>
    <property type="match status" value="1"/>
</dbReference>
<dbReference type="EMBL" id="CAJOBD010004520">
    <property type="protein sequence ID" value="CAF3998004.1"/>
    <property type="molecule type" value="Genomic_DNA"/>
</dbReference>
<evidence type="ECO:0000259" key="11">
    <source>
        <dbReference type="PROSITE" id="PS51195"/>
    </source>
</evidence>
<dbReference type="PANTHER" id="PTHR47958">
    <property type="entry name" value="ATP-DEPENDENT RNA HELICASE DBP3"/>
    <property type="match status" value="1"/>
</dbReference>
<dbReference type="Pfam" id="PF00270">
    <property type="entry name" value="DEAD"/>
    <property type="match status" value="1"/>
</dbReference>
<dbReference type="EC" id="3.6.4.13" evidence="1"/>
<organism evidence="12 13">
    <name type="scientific">Rotaria sordida</name>
    <dbReference type="NCBI Taxonomy" id="392033"/>
    <lineage>
        <taxon>Eukaryota</taxon>
        <taxon>Metazoa</taxon>
        <taxon>Spiralia</taxon>
        <taxon>Gnathifera</taxon>
        <taxon>Rotifera</taxon>
        <taxon>Eurotatoria</taxon>
        <taxon>Bdelloidea</taxon>
        <taxon>Philodinida</taxon>
        <taxon>Philodinidae</taxon>
        <taxon>Rotaria</taxon>
    </lineage>
</organism>
<feature type="compositionally biased region" description="Basic residues" evidence="9">
    <location>
        <begin position="32"/>
        <end position="65"/>
    </location>
</feature>
<evidence type="ECO:0000313" key="13">
    <source>
        <dbReference type="Proteomes" id="UP000663836"/>
    </source>
</evidence>
<gene>
    <name evidence="12" type="ORF">JBS370_LOCUS26109</name>
</gene>
<feature type="domain" description="DEAD-box RNA helicase Q" evidence="11">
    <location>
        <begin position="391"/>
        <end position="419"/>
    </location>
</feature>
<dbReference type="PROSITE" id="PS51192">
    <property type="entry name" value="HELICASE_ATP_BIND_1"/>
    <property type="match status" value="1"/>
</dbReference>
<feature type="compositionally biased region" description="Polar residues" evidence="9">
    <location>
        <begin position="265"/>
        <end position="302"/>
    </location>
</feature>
<dbReference type="AlphaFoldDB" id="A0A819NHU6"/>
<feature type="compositionally biased region" description="Low complexity" evidence="9">
    <location>
        <begin position="303"/>
        <end position="315"/>
    </location>
</feature>
<feature type="domain" description="Helicase ATP-binding" evidence="10">
    <location>
        <begin position="422"/>
        <end position="590"/>
    </location>
</feature>
<evidence type="ECO:0000256" key="2">
    <source>
        <dbReference type="ARBA" id="ARBA00022741"/>
    </source>
</evidence>
<dbReference type="SMART" id="SM00487">
    <property type="entry name" value="DEXDc"/>
    <property type="match status" value="1"/>
</dbReference>